<comment type="caution">
    <text evidence="5">The sequence shown here is derived from an EMBL/GenBank/DDBJ whole genome shotgun (WGS) entry which is preliminary data.</text>
</comment>
<dbReference type="Proteomes" id="UP000076567">
    <property type="component" value="Unassembled WGS sequence"/>
</dbReference>
<protein>
    <submittedName>
        <fullName evidence="5">ABC transporter ATP-binding protein</fullName>
    </submittedName>
</protein>
<dbReference type="PANTHER" id="PTHR24220:SF648">
    <property type="entry name" value="ABC TRANSPORTER ATP-BINDING PROTEIN YTRE"/>
    <property type="match status" value="1"/>
</dbReference>
<keyword evidence="6" id="KW-1185">Reference proteome</keyword>
<dbReference type="InterPro" id="IPR027417">
    <property type="entry name" value="P-loop_NTPase"/>
</dbReference>
<evidence type="ECO:0000256" key="1">
    <source>
        <dbReference type="ARBA" id="ARBA00022448"/>
    </source>
</evidence>
<gene>
    <name evidence="5" type="ORF">AWM68_18705</name>
</gene>
<dbReference type="InterPro" id="IPR017871">
    <property type="entry name" value="ABC_transporter-like_CS"/>
</dbReference>
<dbReference type="CDD" id="cd03255">
    <property type="entry name" value="ABC_MJ0796_LolCDE_FtsE"/>
    <property type="match status" value="1"/>
</dbReference>
<dbReference type="InterPro" id="IPR003439">
    <property type="entry name" value="ABC_transporter-like_ATP-bd"/>
</dbReference>
<organism evidence="5 6">
    <name type="scientific">Fictibacillus phosphorivorans</name>
    <dbReference type="NCBI Taxonomy" id="1221500"/>
    <lineage>
        <taxon>Bacteria</taxon>
        <taxon>Bacillati</taxon>
        <taxon>Bacillota</taxon>
        <taxon>Bacilli</taxon>
        <taxon>Bacillales</taxon>
        <taxon>Fictibacillaceae</taxon>
        <taxon>Fictibacillus</taxon>
    </lineage>
</organism>
<dbReference type="GO" id="GO:0098796">
    <property type="term" value="C:membrane protein complex"/>
    <property type="evidence" value="ECO:0007669"/>
    <property type="project" value="UniProtKB-ARBA"/>
</dbReference>
<dbReference type="GO" id="GO:0005524">
    <property type="term" value="F:ATP binding"/>
    <property type="evidence" value="ECO:0007669"/>
    <property type="project" value="UniProtKB-KW"/>
</dbReference>
<proteinExistence type="predicted"/>
<dbReference type="GO" id="GO:0016887">
    <property type="term" value="F:ATP hydrolysis activity"/>
    <property type="evidence" value="ECO:0007669"/>
    <property type="project" value="InterPro"/>
</dbReference>
<name>A0A163RYZ0_9BACL</name>
<dbReference type="InterPro" id="IPR015854">
    <property type="entry name" value="ABC_transpr_LolD-like"/>
</dbReference>
<evidence type="ECO:0000259" key="4">
    <source>
        <dbReference type="PROSITE" id="PS50893"/>
    </source>
</evidence>
<dbReference type="PROSITE" id="PS00211">
    <property type="entry name" value="ABC_TRANSPORTER_1"/>
    <property type="match status" value="1"/>
</dbReference>
<dbReference type="RefSeq" id="WP_066239113.1">
    <property type="nucleotide sequence ID" value="NZ_LRFC01000008.1"/>
</dbReference>
<dbReference type="GO" id="GO:0005886">
    <property type="term" value="C:plasma membrane"/>
    <property type="evidence" value="ECO:0007669"/>
    <property type="project" value="TreeGrafter"/>
</dbReference>
<feature type="domain" description="ABC transporter" evidence="4">
    <location>
        <begin position="2"/>
        <end position="234"/>
    </location>
</feature>
<evidence type="ECO:0000313" key="5">
    <source>
        <dbReference type="EMBL" id="KZE67798.1"/>
    </source>
</evidence>
<accession>A0A163RYZ0</accession>
<evidence type="ECO:0000313" key="6">
    <source>
        <dbReference type="Proteomes" id="UP000076567"/>
    </source>
</evidence>
<dbReference type="PROSITE" id="PS50893">
    <property type="entry name" value="ABC_TRANSPORTER_2"/>
    <property type="match status" value="1"/>
</dbReference>
<dbReference type="Gene3D" id="3.40.50.300">
    <property type="entry name" value="P-loop containing nucleotide triphosphate hydrolases"/>
    <property type="match status" value="1"/>
</dbReference>
<dbReference type="FunFam" id="3.40.50.300:FF:000032">
    <property type="entry name" value="Export ABC transporter ATP-binding protein"/>
    <property type="match status" value="1"/>
</dbReference>
<dbReference type="SMART" id="SM00382">
    <property type="entry name" value="AAA"/>
    <property type="match status" value="1"/>
</dbReference>
<dbReference type="InterPro" id="IPR017911">
    <property type="entry name" value="MacB-like_ATP-bd"/>
</dbReference>
<evidence type="ECO:0000256" key="2">
    <source>
        <dbReference type="ARBA" id="ARBA00022741"/>
    </source>
</evidence>
<dbReference type="Pfam" id="PF00005">
    <property type="entry name" value="ABC_tran"/>
    <property type="match status" value="1"/>
</dbReference>
<keyword evidence="2" id="KW-0547">Nucleotide-binding</keyword>
<dbReference type="AlphaFoldDB" id="A0A163RYZ0"/>
<sequence length="234" mass="26286">MIKVNHLSYAFKIGKKEKENVVPVLHDVNLQVEKGEIVAIVGRSGSGKSTLLNLISGFIQAETGTISINGTKVSGLSESKWAEFRLSHLGFIFQSFQLIPSMTAYENIELPLVLKGTNEKDRVERTKEMLKRVGLEQYQSHYPGELSGGQQQRVSIARALILNPPLILADEPTGSLDSENERELLSFIKELNENYGITFLMITHDHEVASIAHRKVEIVDGYLREGRMLREVQR</sequence>
<dbReference type="PANTHER" id="PTHR24220">
    <property type="entry name" value="IMPORT ATP-BINDING PROTEIN"/>
    <property type="match status" value="1"/>
</dbReference>
<dbReference type="OrthoDB" id="9791546at2"/>
<keyword evidence="1" id="KW-0813">Transport</keyword>
<dbReference type="EMBL" id="LRFC01000008">
    <property type="protein sequence ID" value="KZE67798.1"/>
    <property type="molecule type" value="Genomic_DNA"/>
</dbReference>
<keyword evidence="3 5" id="KW-0067">ATP-binding</keyword>
<dbReference type="GO" id="GO:0022857">
    <property type="term" value="F:transmembrane transporter activity"/>
    <property type="evidence" value="ECO:0007669"/>
    <property type="project" value="UniProtKB-ARBA"/>
</dbReference>
<dbReference type="InterPro" id="IPR003593">
    <property type="entry name" value="AAA+_ATPase"/>
</dbReference>
<reference evidence="6" key="1">
    <citation type="submission" date="2016-01" db="EMBL/GenBank/DDBJ databases">
        <title>Draft genome of Chromobacterium sp. F49.</title>
        <authorList>
            <person name="Hong K.W."/>
        </authorList>
    </citation>
    <scope>NUCLEOTIDE SEQUENCE [LARGE SCALE GENOMIC DNA]</scope>
    <source>
        <strain evidence="6">P7IIIA</strain>
    </source>
</reference>
<evidence type="ECO:0000256" key="3">
    <source>
        <dbReference type="ARBA" id="ARBA00022840"/>
    </source>
</evidence>
<dbReference type="SUPFAM" id="SSF52540">
    <property type="entry name" value="P-loop containing nucleoside triphosphate hydrolases"/>
    <property type="match status" value="1"/>
</dbReference>